<dbReference type="EMBL" id="BK014668">
    <property type="protein sequence ID" value="DAD67132.1"/>
    <property type="molecule type" value="Genomic_DNA"/>
</dbReference>
<feature type="compositionally biased region" description="Gly residues" evidence="1">
    <location>
        <begin position="49"/>
        <end position="62"/>
    </location>
</feature>
<evidence type="ECO:0000256" key="1">
    <source>
        <dbReference type="SAM" id="MobiDB-lite"/>
    </source>
</evidence>
<protein>
    <submittedName>
        <fullName evidence="2">Uncharacterized protein</fullName>
    </submittedName>
</protein>
<evidence type="ECO:0000313" key="2">
    <source>
        <dbReference type="EMBL" id="DAD67132.1"/>
    </source>
</evidence>
<sequence length="81" mass="8485">MDFQEYEKDGVTITATETAYEVIYKAQGFRPKEEKPPEPVQNNDKNDTGKGGTKGGSRGGKAGSDPGDHGEGAPAGEAQDA</sequence>
<name>A0A8S5LAV1_9CAUD</name>
<accession>A0A8S5LAV1</accession>
<organism evidence="2">
    <name type="scientific">Siphoviridae sp. ctQCU10</name>
    <dbReference type="NCBI Taxonomy" id="2823579"/>
    <lineage>
        <taxon>Viruses</taxon>
        <taxon>Duplodnaviria</taxon>
        <taxon>Heunggongvirae</taxon>
        <taxon>Uroviricota</taxon>
        <taxon>Caudoviricetes</taxon>
    </lineage>
</organism>
<proteinExistence type="predicted"/>
<feature type="region of interest" description="Disordered" evidence="1">
    <location>
        <begin position="27"/>
        <end position="81"/>
    </location>
</feature>
<reference evidence="2" key="1">
    <citation type="journal article" date="2021" name="Proc. Natl. Acad. Sci. U.S.A.">
        <title>A Catalog of Tens of Thousands of Viruses from Human Metagenomes Reveals Hidden Associations with Chronic Diseases.</title>
        <authorList>
            <person name="Tisza M.J."/>
            <person name="Buck C.B."/>
        </authorList>
    </citation>
    <scope>NUCLEOTIDE SEQUENCE</scope>
    <source>
        <strain evidence="2">CtQCU10</strain>
    </source>
</reference>